<organism evidence="2 3">
    <name type="scientific">Amycolatopsis marina</name>
    <dbReference type="NCBI Taxonomy" id="490629"/>
    <lineage>
        <taxon>Bacteria</taxon>
        <taxon>Bacillati</taxon>
        <taxon>Actinomycetota</taxon>
        <taxon>Actinomycetes</taxon>
        <taxon>Pseudonocardiales</taxon>
        <taxon>Pseudonocardiaceae</taxon>
        <taxon>Amycolatopsis</taxon>
    </lineage>
</organism>
<dbReference type="Pfam" id="PF14216">
    <property type="entry name" value="DUF4326"/>
    <property type="match status" value="1"/>
</dbReference>
<dbReference type="STRING" id="490629.SAMN05216266_11521"/>
<evidence type="ECO:0000313" key="2">
    <source>
        <dbReference type="EMBL" id="SFB51093.1"/>
    </source>
</evidence>
<dbReference type="AlphaFoldDB" id="A0A1I1BS04"/>
<proteinExistence type="predicted"/>
<sequence length="140" mass="15860">MPDIERPDLPESADRWSAAERDIAEEVRGGRSVLVNVRKSGPHRNLVPWLVETGLIVYIGHSGNRHSWPESDFANPFVREGKTDRAAMVRHYREYLEGRPDLLERVRSGELNGRALGCWCAPDPCHGDVLLEFTETTENP</sequence>
<keyword evidence="3" id="KW-1185">Reference proteome</keyword>
<evidence type="ECO:0000313" key="3">
    <source>
        <dbReference type="Proteomes" id="UP000243799"/>
    </source>
</evidence>
<name>A0A1I1BS04_9PSEU</name>
<dbReference type="OrthoDB" id="3483205at2"/>
<dbReference type="RefSeq" id="WP_091675482.1">
    <property type="nucleotide sequence ID" value="NZ_FOKG01000015.1"/>
</dbReference>
<dbReference type="InterPro" id="IPR025475">
    <property type="entry name" value="DUF4326"/>
</dbReference>
<accession>A0A1I1BS04</accession>
<dbReference type="EMBL" id="FOKG01000015">
    <property type="protein sequence ID" value="SFB51093.1"/>
    <property type="molecule type" value="Genomic_DNA"/>
</dbReference>
<dbReference type="Proteomes" id="UP000243799">
    <property type="component" value="Unassembled WGS sequence"/>
</dbReference>
<gene>
    <name evidence="2" type="ORF">SAMN05216266_11521</name>
</gene>
<feature type="domain" description="DUF4326" evidence="1">
    <location>
        <begin position="57"/>
        <end position="132"/>
    </location>
</feature>
<protein>
    <recommendedName>
        <fullName evidence="1">DUF4326 domain-containing protein</fullName>
    </recommendedName>
</protein>
<evidence type="ECO:0000259" key="1">
    <source>
        <dbReference type="Pfam" id="PF14216"/>
    </source>
</evidence>
<reference evidence="3" key="1">
    <citation type="submission" date="2016-10" db="EMBL/GenBank/DDBJ databases">
        <authorList>
            <person name="Varghese N."/>
            <person name="Submissions S."/>
        </authorList>
    </citation>
    <scope>NUCLEOTIDE SEQUENCE [LARGE SCALE GENOMIC DNA]</scope>
    <source>
        <strain evidence="3">CGMCC 4.3568</strain>
    </source>
</reference>